<accession>A0ABS4A869</accession>
<dbReference type="InterPro" id="IPR011990">
    <property type="entry name" value="TPR-like_helical_dom_sf"/>
</dbReference>
<dbReference type="SUPFAM" id="SSF48452">
    <property type="entry name" value="TPR-like"/>
    <property type="match status" value="1"/>
</dbReference>
<dbReference type="RefSeq" id="WP_209377425.1">
    <property type="nucleotide sequence ID" value="NZ_JAGIZB010000001.1"/>
</dbReference>
<keyword evidence="6" id="KW-1185">Reference proteome</keyword>
<evidence type="ECO:0000256" key="3">
    <source>
        <dbReference type="SAM" id="MobiDB-lite"/>
    </source>
</evidence>
<dbReference type="Pfam" id="PF00534">
    <property type="entry name" value="Glycos_transf_1"/>
    <property type="match status" value="1"/>
</dbReference>
<organism evidence="5 6">
    <name type="scientific">Pararoseomonas baculiformis</name>
    <dbReference type="NCBI Taxonomy" id="2820812"/>
    <lineage>
        <taxon>Bacteria</taxon>
        <taxon>Pseudomonadati</taxon>
        <taxon>Pseudomonadota</taxon>
        <taxon>Alphaproteobacteria</taxon>
        <taxon>Acetobacterales</taxon>
        <taxon>Acetobacteraceae</taxon>
        <taxon>Pararoseomonas</taxon>
    </lineage>
</organism>
<dbReference type="Pfam" id="PF13181">
    <property type="entry name" value="TPR_8"/>
    <property type="match status" value="1"/>
</dbReference>
<dbReference type="SMART" id="SM00028">
    <property type="entry name" value="TPR"/>
    <property type="match status" value="3"/>
</dbReference>
<evidence type="ECO:0000313" key="5">
    <source>
        <dbReference type="EMBL" id="MBP0443197.1"/>
    </source>
</evidence>
<dbReference type="PANTHER" id="PTHR46401:SF2">
    <property type="entry name" value="GLYCOSYLTRANSFERASE WBBK-RELATED"/>
    <property type="match status" value="1"/>
</dbReference>
<dbReference type="Gene3D" id="3.40.50.2000">
    <property type="entry name" value="Glycogen Phosphorylase B"/>
    <property type="match status" value="1"/>
</dbReference>
<gene>
    <name evidence="5" type="ORF">J8J14_00265</name>
</gene>
<feature type="region of interest" description="Disordered" evidence="3">
    <location>
        <begin position="329"/>
        <end position="352"/>
    </location>
</feature>
<feature type="domain" description="Glycosyl transferase family 1" evidence="4">
    <location>
        <begin position="378"/>
        <end position="527"/>
    </location>
</feature>
<dbReference type="SUPFAM" id="SSF53756">
    <property type="entry name" value="UDP-Glycosyltransferase/glycogen phosphorylase"/>
    <property type="match status" value="1"/>
</dbReference>
<keyword evidence="1 5" id="KW-0808">Transferase</keyword>
<comment type="caution">
    <text evidence="5">The sequence shown here is derived from an EMBL/GenBank/DDBJ whole genome shotgun (WGS) entry which is preliminary data.</text>
</comment>
<protein>
    <submittedName>
        <fullName evidence="5">Glycosyltransferase</fullName>
        <ecNumber evidence="5">2.4.-.-</ecNumber>
    </submittedName>
</protein>
<proteinExistence type="predicted"/>
<dbReference type="InterPro" id="IPR001296">
    <property type="entry name" value="Glyco_trans_1"/>
</dbReference>
<dbReference type="Proteomes" id="UP000681594">
    <property type="component" value="Unassembled WGS sequence"/>
</dbReference>
<evidence type="ECO:0000259" key="4">
    <source>
        <dbReference type="Pfam" id="PF00534"/>
    </source>
</evidence>
<dbReference type="Gene3D" id="1.25.40.10">
    <property type="entry name" value="Tetratricopeptide repeat domain"/>
    <property type="match status" value="1"/>
</dbReference>
<name>A0ABS4A869_9PROT</name>
<dbReference type="EC" id="2.4.-.-" evidence="5"/>
<evidence type="ECO:0000256" key="2">
    <source>
        <dbReference type="PROSITE-ProRule" id="PRU00339"/>
    </source>
</evidence>
<keyword evidence="2" id="KW-0802">TPR repeat</keyword>
<evidence type="ECO:0000256" key="1">
    <source>
        <dbReference type="ARBA" id="ARBA00022679"/>
    </source>
</evidence>
<dbReference type="PANTHER" id="PTHR46401">
    <property type="entry name" value="GLYCOSYLTRANSFERASE WBBK-RELATED"/>
    <property type="match status" value="1"/>
</dbReference>
<evidence type="ECO:0000313" key="6">
    <source>
        <dbReference type="Proteomes" id="UP000681594"/>
    </source>
</evidence>
<dbReference type="PROSITE" id="PS50005">
    <property type="entry name" value="TPR"/>
    <property type="match status" value="1"/>
</dbReference>
<dbReference type="GO" id="GO:0016757">
    <property type="term" value="F:glycosyltransferase activity"/>
    <property type="evidence" value="ECO:0007669"/>
    <property type="project" value="UniProtKB-KW"/>
</dbReference>
<dbReference type="EMBL" id="JAGIZB010000001">
    <property type="protein sequence ID" value="MBP0443197.1"/>
    <property type="molecule type" value="Genomic_DNA"/>
</dbReference>
<keyword evidence="5" id="KW-0328">Glycosyltransferase</keyword>
<dbReference type="InterPro" id="IPR019734">
    <property type="entry name" value="TPR_rpt"/>
</dbReference>
<reference evidence="5 6" key="1">
    <citation type="submission" date="2021-03" db="EMBL/GenBank/DDBJ databases">
        <authorList>
            <person name="So Y."/>
        </authorList>
    </citation>
    <scope>NUCLEOTIDE SEQUENCE [LARGE SCALE GENOMIC DNA]</scope>
    <source>
        <strain evidence="5 6">SSH11</strain>
    </source>
</reference>
<sequence>MAEDWAGDTEDPGTLLARADAARDGRRWAEAAEAYGAYLRLRPDDRGILVQRGHCLKESGRAAAALELYRRAEAMQPDDADIHIQIGHALKLTGQREAAAEAYGQALQIHPTDPDALREWRDALSQLPPRAATGPVLDLSDLVSWFFHRRAPSGIQRVQAEIAAAAGDVTLCAMHPDQGVWRALPMGLFRRLHQLSRSGADAEEPAWKASLAVLDAWRREGAVLHPGPGAVIITLGSAWWLPRYATALRAAREAGARHVPVLHDCGPLVLPGIAGPALRAEFARWFSTLPVLADGVIAVSQATAVEYRRLMGRHLPDWPAPQVLVVPPDGRGEESVEETAEAPLPAAPASGAFRLGGLSRRRAPAGGRGGAAHPDLPDGPFVLLVSSLEPRKNHLLALTAWRILLDRRGAAGTPRLVFAGRRAPGDAPVMEALAADPVLAERVTLLHDLDDATLARLYRGCLFTLYPSRHEGWGLPVSESLLHGKVPVVSEIPALLESGRNGAVFFEPNNAEDLAAVVLGFIANPARLAAAAARIPRHGGLRPWAEVADDLLAAARRLAFQEREPPPLLPLCEPLSLGHGGSSGPHPALARAAFIQAGEGWHPPEAWGVWTRPGIAELRLPVHWDGPARVALALRPPPGARGILRVSLGRRGAAAVERESRAEEAGEISLEIEAGEPVLHLTLEADPGTPLPPDEQGVALEVGVGVVSVAVLRGGSPADRLAYLEKRILVPAQPA</sequence>
<feature type="repeat" description="TPR" evidence="2">
    <location>
        <begin position="80"/>
        <end position="113"/>
    </location>
</feature>